<dbReference type="Proteomes" id="UP000051717">
    <property type="component" value="Unassembled WGS sequence"/>
</dbReference>
<dbReference type="Gene3D" id="2.60.40.4070">
    <property type="match status" value="1"/>
</dbReference>
<organism evidence="2 3">
    <name type="scientific">candidate division TA06 bacterium SM23_40</name>
    <dbReference type="NCBI Taxonomy" id="1703774"/>
    <lineage>
        <taxon>Bacteria</taxon>
        <taxon>Bacteria division TA06</taxon>
    </lineage>
</organism>
<name>A0A0S8GBU5_UNCT6</name>
<dbReference type="Pfam" id="PF13860">
    <property type="entry name" value="FlgD_ig"/>
    <property type="match status" value="1"/>
</dbReference>
<sequence length="609" mass="65416">MYHVTETILFASLAGVLLVSHGSGHVDDDGVVINEVMANVAGRESGPGAPGDRNEFIELYNRSLQAIDVSGWIISDGDADDQIEAWMVQEQGEINDPDAVTGTTQIPSHGYAVILDREYAATDSMSDDPEPYDLPPQTVVLTVGNTTLGDGLSTTDPIFLCLPESPCIDTYGTPEIDDDGIPYDPGDGISMERLDPWLGDCEENWAPSSAAAGSTPGGANASATRIDLATVELDAVPQRVDIGDAVTLKAYVANLGRQTVDEFSVSFFRDLDLDYIKDSGEEIATATLPVSLERGDTTAVVHEWTPGTAGGTWIGAGVECTGDEDSTNDVASTFIAVGGQGAGVVLNEIMYRPLPSCSEWIELLNTRPQEISLEDFSIEDDDSARSHRLQSVFLASGAYLVLVDDSLEFVTEHSTVTPIAVPDGGLPSLDDIGDLLRLRDREGSVIDSVCYDHDWGGERGISLERVNPAFPSNDPHNWGSSVAHKGATPGKRNSIFLSQIAPRASLTVAPNPFSPDGDGRDDRTVIAIRLPSTRMKVRLHIFDPAGRPVRRLLEQEETGGEHSVVWDGRADDGRPLPVGIYVIYLEGLDDERGTAVRETCTVVLAKRLK</sequence>
<gene>
    <name evidence="2" type="ORF">AMJ82_03020</name>
</gene>
<evidence type="ECO:0000313" key="3">
    <source>
        <dbReference type="Proteomes" id="UP000051717"/>
    </source>
</evidence>
<protein>
    <recommendedName>
        <fullName evidence="1">LTD domain-containing protein</fullName>
    </recommendedName>
</protein>
<dbReference type="InterPro" id="IPR013783">
    <property type="entry name" value="Ig-like_fold"/>
</dbReference>
<reference evidence="2 3" key="1">
    <citation type="journal article" date="2015" name="Microbiome">
        <title>Genomic resolution of linkages in carbon, nitrogen, and sulfur cycling among widespread estuary sediment bacteria.</title>
        <authorList>
            <person name="Baker B.J."/>
            <person name="Lazar C.S."/>
            <person name="Teske A.P."/>
            <person name="Dick G.J."/>
        </authorList>
    </citation>
    <scope>NUCLEOTIDE SEQUENCE [LARGE SCALE GENOMIC DNA]</scope>
    <source>
        <strain evidence="2">SM23_40</strain>
    </source>
</reference>
<dbReference type="InterPro" id="IPR025965">
    <property type="entry name" value="FlgD/Vpr_Ig-like"/>
</dbReference>
<feature type="domain" description="LTD" evidence="1">
    <location>
        <begin position="12"/>
        <end position="187"/>
    </location>
</feature>
<evidence type="ECO:0000313" key="2">
    <source>
        <dbReference type="EMBL" id="KPK70518.1"/>
    </source>
</evidence>
<dbReference type="Gene3D" id="2.60.40.10">
    <property type="entry name" value="Immunoglobulins"/>
    <property type="match status" value="1"/>
</dbReference>
<dbReference type="AlphaFoldDB" id="A0A0S8GBU5"/>
<dbReference type="EMBL" id="LJUI01000014">
    <property type="protein sequence ID" value="KPK70518.1"/>
    <property type="molecule type" value="Genomic_DNA"/>
</dbReference>
<proteinExistence type="predicted"/>
<evidence type="ECO:0000259" key="1">
    <source>
        <dbReference type="PROSITE" id="PS51841"/>
    </source>
</evidence>
<comment type="caution">
    <text evidence="2">The sequence shown here is derived from an EMBL/GenBank/DDBJ whole genome shotgun (WGS) entry which is preliminary data.</text>
</comment>
<accession>A0A0S8GBU5</accession>
<dbReference type="Pfam" id="PF00932">
    <property type="entry name" value="LTD"/>
    <property type="match status" value="2"/>
</dbReference>
<dbReference type="PROSITE" id="PS51841">
    <property type="entry name" value="LTD"/>
    <property type="match status" value="1"/>
</dbReference>
<dbReference type="InterPro" id="IPR001322">
    <property type="entry name" value="Lamin_tail_dom"/>
</dbReference>